<keyword evidence="5" id="KW-0325">Glycoprotein</keyword>
<evidence type="ECO:0000256" key="4">
    <source>
        <dbReference type="ARBA" id="ARBA00023157"/>
    </source>
</evidence>
<evidence type="ECO:0000313" key="8">
    <source>
        <dbReference type="EMBL" id="KAG8181143.1"/>
    </source>
</evidence>
<evidence type="ECO:0000256" key="1">
    <source>
        <dbReference type="ARBA" id="ARBA00022669"/>
    </source>
</evidence>
<dbReference type="AlphaFoldDB" id="A0AAV6UBB0"/>
<dbReference type="GO" id="GO:0005576">
    <property type="term" value="C:extracellular region"/>
    <property type="evidence" value="ECO:0007669"/>
    <property type="project" value="InterPro"/>
</dbReference>
<comment type="caution">
    <text evidence="8">The sequence shown here is derived from an EMBL/GenBank/DDBJ whole genome shotgun (WGS) entry which is preliminary data.</text>
</comment>
<name>A0AAV6UBB0_9ARAC</name>
<keyword evidence="4" id="KW-1015">Disulfide bond</keyword>
<evidence type="ECO:0000259" key="7">
    <source>
        <dbReference type="PROSITE" id="PS50940"/>
    </source>
</evidence>
<sequence length="188" mass="20391">MKLGRLHLLLACTILILLIALTEANPNTKIADAPQLSAQKSSSLVVCPKNSVHILLPHPSDCGKFFTCDHGVAHPTNCHKGLHFNAKVQACDYPETAGCKSDVSEVPQERDGGEKNNALCPSEKTKHPVYKPHPTDCGKFYVCDGGEPHLKVCQKGLHFNPKIQTCDYPRNAGCDSSKSCMKSTGEEP</sequence>
<gene>
    <name evidence="8" type="ORF">JTE90_002503</name>
</gene>
<dbReference type="InterPro" id="IPR002557">
    <property type="entry name" value="Chitin-bd_dom"/>
</dbReference>
<organism evidence="8 9">
    <name type="scientific">Oedothorax gibbosus</name>
    <dbReference type="NCBI Taxonomy" id="931172"/>
    <lineage>
        <taxon>Eukaryota</taxon>
        <taxon>Metazoa</taxon>
        <taxon>Ecdysozoa</taxon>
        <taxon>Arthropoda</taxon>
        <taxon>Chelicerata</taxon>
        <taxon>Arachnida</taxon>
        <taxon>Araneae</taxon>
        <taxon>Araneomorphae</taxon>
        <taxon>Entelegynae</taxon>
        <taxon>Araneoidea</taxon>
        <taxon>Linyphiidae</taxon>
        <taxon>Erigoninae</taxon>
        <taxon>Oedothorax</taxon>
    </lineage>
</organism>
<dbReference type="InterPro" id="IPR051940">
    <property type="entry name" value="Chitin_bind-dev_reg"/>
</dbReference>
<feature type="domain" description="Chitin-binding type-2" evidence="7">
    <location>
        <begin position="117"/>
        <end position="176"/>
    </location>
</feature>
<dbReference type="PANTHER" id="PTHR23301">
    <property type="entry name" value="CHITIN BINDING PERITROPHIN-A"/>
    <property type="match status" value="1"/>
</dbReference>
<evidence type="ECO:0000313" key="9">
    <source>
        <dbReference type="Proteomes" id="UP000827092"/>
    </source>
</evidence>
<dbReference type="InterPro" id="IPR036508">
    <property type="entry name" value="Chitin-bd_dom_sf"/>
</dbReference>
<keyword evidence="2 6" id="KW-0732">Signal</keyword>
<dbReference type="SMART" id="SM00494">
    <property type="entry name" value="ChtBD2"/>
    <property type="match status" value="2"/>
</dbReference>
<feature type="chain" id="PRO_5043697794" description="Chitin-binding type-2 domain-containing protein" evidence="6">
    <location>
        <begin position="25"/>
        <end position="188"/>
    </location>
</feature>
<evidence type="ECO:0000256" key="5">
    <source>
        <dbReference type="ARBA" id="ARBA00023180"/>
    </source>
</evidence>
<proteinExistence type="predicted"/>
<keyword evidence="3" id="KW-0677">Repeat</keyword>
<evidence type="ECO:0000256" key="2">
    <source>
        <dbReference type="ARBA" id="ARBA00022729"/>
    </source>
</evidence>
<dbReference type="Gene3D" id="2.170.140.10">
    <property type="entry name" value="Chitin binding domain"/>
    <property type="match status" value="2"/>
</dbReference>
<evidence type="ECO:0000256" key="6">
    <source>
        <dbReference type="SAM" id="SignalP"/>
    </source>
</evidence>
<protein>
    <recommendedName>
        <fullName evidence="7">Chitin-binding type-2 domain-containing protein</fullName>
    </recommendedName>
</protein>
<dbReference type="Pfam" id="PF01607">
    <property type="entry name" value="CBM_14"/>
    <property type="match status" value="2"/>
</dbReference>
<accession>A0AAV6UBB0</accession>
<dbReference type="GO" id="GO:0008061">
    <property type="term" value="F:chitin binding"/>
    <property type="evidence" value="ECO:0007669"/>
    <property type="project" value="UniProtKB-KW"/>
</dbReference>
<feature type="signal peptide" evidence="6">
    <location>
        <begin position="1"/>
        <end position="24"/>
    </location>
</feature>
<dbReference type="EMBL" id="JAFNEN010000532">
    <property type="protein sequence ID" value="KAG8181143.1"/>
    <property type="molecule type" value="Genomic_DNA"/>
</dbReference>
<feature type="non-terminal residue" evidence="8">
    <location>
        <position position="188"/>
    </location>
</feature>
<dbReference type="PROSITE" id="PS50940">
    <property type="entry name" value="CHIT_BIND_II"/>
    <property type="match status" value="2"/>
</dbReference>
<dbReference type="Proteomes" id="UP000827092">
    <property type="component" value="Unassembled WGS sequence"/>
</dbReference>
<keyword evidence="9" id="KW-1185">Reference proteome</keyword>
<reference evidence="8 9" key="1">
    <citation type="journal article" date="2022" name="Nat. Ecol. Evol.">
        <title>A masculinizing supergene underlies an exaggerated male reproductive morph in a spider.</title>
        <authorList>
            <person name="Hendrickx F."/>
            <person name="De Corte Z."/>
            <person name="Sonet G."/>
            <person name="Van Belleghem S.M."/>
            <person name="Kostlbacher S."/>
            <person name="Vangestel C."/>
        </authorList>
    </citation>
    <scope>NUCLEOTIDE SEQUENCE [LARGE SCALE GENOMIC DNA]</scope>
    <source>
        <strain evidence="8">W744_W776</strain>
    </source>
</reference>
<feature type="domain" description="Chitin-binding type-2" evidence="7">
    <location>
        <begin position="44"/>
        <end position="101"/>
    </location>
</feature>
<dbReference type="PANTHER" id="PTHR23301:SF0">
    <property type="entry name" value="CHITIN-BINDING TYPE-2 DOMAIN-CONTAINING PROTEIN-RELATED"/>
    <property type="match status" value="1"/>
</dbReference>
<dbReference type="SUPFAM" id="SSF57625">
    <property type="entry name" value="Invertebrate chitin-binding proteins"/>
    <property type="match status" value="2"/>
</dbReference>
<keyword evidence="1" id="KW-0147">Chitin-binding</keyword>
<evidence type="ECO:0000256" key="3">
    <source>
        <dbReference type="ARBA" id="ARBA00022737"/>
    </source>
</evidence>